<comment type="similarity">
    <text evidence="1">Belongs to the LTO1 family.</text>
</comment>
<dbReference type="Proteomes" id="UP000301737">
    <property type="component" value="Unassembled WGS sequence"/>
</dbReference>
<dbReference type="InterPro" id="IPR019191">
    <property type="entry name" value="Essential_protein_Yae1_N"/>
</dbReference>
<sequence length="168" mass="19199">MTEADLPNLDKLLDLEEEFYSEGFKQGSIENVKHNYIEGKQYGLQVGFQRYLLLGQIKGLLDVLEVLDGDKRLFVQKIETVRSLLSGLKMDNEATSVADYENRVTRIKNKFRTILLLLQKQLKSSPEDTLSLAAVERVSLSIAREIKAYVEGESRDSTESLQDQVQNW</sequence>
<evidence type="ECO:0000259" key="2">
    <source>
        <dbReference type="Pfam" id="PF09811"/>
    </source>
</evidence>
<dbReference type="InterPro" id="IPR052436">
    <property type="entry name" value="LTO1_adapter"/>
</dbReference>
<reference evidence="3 4" key="1">
    <citation type="submission" date="2019-01" db="EMBL/GenBank/DDBJ databases">
        <title>Draft Genome Sequencing of Zygosaccharomyces mellis Ca-7.</title>
        <authorList>
            <person name="Shiwa Y."/>
            <person name="Kanesaki Y."/>
            <person name="Ishige T."/>
            <person name="Mura K."/>
            <person name="Hori T."/>
            <person name="Tamura T."/>
        </authorList>
    </citation>
    <scope>NUCLEOTIDE SEQUENCE [LARGE SCALE GENOMIC DNA]</scope>
    <source>
        <strain evidence="3 4">Ca-7</strain>
    </source>
</reference>
<dbReference type="EMBL" id="BIMX01000024">
    <property type="protein sequence ID" value="GCF00936.1"/>
    <property type="molecule type" value="Genomic_DNA"/>
</dbReference>
<dbReference type="PANTHER" id="PTHR28532">
    <property type="entry name" value="GEO13458P1"/>
    <property type="match status" value="1"/>
</dbReference>
<comment type="caution">
    <text evidence="3">The sequence shown here is derived from an EMBL/GenBank/DDBJ whole genome shotgun (WGS) entry which is preliminary data.</text>
</comment>
<gene>
    <name evidence="3" type="ORF">ZYGM_000910</name>
</gene>
<name>A0A4C2E9M5_9SACH</name>
<dbReference type="OrthoDB" id="48036at2759"/>
<dbReference type="AlphaFoldDB" id="A0A4C2E9M5"/>
<organism evidence="3 4">
    <name type="scientific">Zygosaccharomyces mellis</name>
    <dbReference type="NCBI Taxonomy" id="42258"/>
    <lineage>
        <taxon>Eukaryota</taxon>
        <taxon>Fungi</taxon>
        <taxon>Dikarya</taxon>
        <taxon>Ascomycota</taxon>
        <taxon>Saccharomycotina</taxon>
        <taxon>Saccharomycetes</taxon>
        <taxon>Saccharomycetales</taxon>
        <taxon>Saccharomycetaceae</taxon>
        <taxon>Zygosaccharomyces</taxon>
    </lineage>
</organism>
<dbReference type="Pfam" id="PF09811">
    <property type="entry name" value="Yae1_N"/>
    <property type="match status" value="1"/>
</dbReference>
<accession>A0A4C2E9M5</accession>
<evidence type="ECO:0000256" key="1">
    <source>
        <dbReference type="ARBA" id="ARBA00038090"/>
    </source>
</evidence>
<feature type="domain" description="Essential protein Yae1 N-terminal" evidence="2">
    <location>
        <begin position="23"/>
        <end position="61"/>
    </location>
</feature>
<protein>
    <recommendedName>
        <fullName evidence="2">Essential protein Yae1 N-terminal domain-containing protein</fullName>
    </recommendedName>
</protein>
<dbReference type="PANTHER" id="PTHR28532:SF1">
    <property type="entry name" value="ORAL CANCER OVEREXPRESSED 1"/>
    <property type="match status" value="1"/>
</dbReference>
<keyword evidence="4" id="KW-1185">Reference proteome</keyword>
<evidence type="ECO:0000313" key="4">
    <source>
        <dbReference type="Proteomes" id="UP000301737"/>
    </source>
</evidence>
<evidence type="ECO:0000313" key="3">
    <source>
        <dbReference type="EMBL" id="GCF00936.1"/>
    </source>
</evidence>
<proteinExistence type="inferred from homology"/>